<dbReference type="InterPro" id="IPR036812">
    <property type="entry name" value="NAD(P)_OxRdtase_dom_sf"/>
</dbReference>
<dbReference type="PANTHER" id="PTHR43364:SF18">
    <property type="entry name" value="OXIDOREDUCTASE"/>
    <property type="match status" value="1"/>
</dbReference>
<dbReference type="HOGENOM" id="CLU_023205_2_0_11"/>
<dbReference type="AlphaFoldDB" id="A9WKZ4"/>
<dbReference type="InterPro" id="IPR023210">
    <property type="entry name" value="NADP_OxRdtase_dom"/>
</dbReference>
<dbReference type="InterPro" id="IPR018170">
    <property type="entry name" value="Aldo/ket_reductase_CS"/>
</dbReference>
<evidence type="ECO:0000313" key="4">
    <source>
        <dbReference type="Proteomes" id="UP000002007"/>
    </source>
</evidence>
<gene>
    <name evidence="3" type="ordered locus">RSal33209_0513</name>
</gene>
<dbReference type="PANTHER" id="PTHR43364">
    <property type="entry name" value="NADH-SPECIFIC METHYLGLYOXAL REDUCTASE-RELATED"/>
    <property type="match status" value="1"/>
</dbReference>
<dbReference type="PRINTS" id="PR00069">
    <property type="entry name" value="ALDKETRDTASE"/>
</dbReference>
<dbReference type="eggNOG" id="COG0667">
    <property type="taxonomic scope" value="Bacteria"/>
</dbReference>
<organism evidence="3 4">
    <name type="scientific">Renibacterium salmoninarum (strain ATCC 33209 / DSM 20767 / JCM 11484 / NBRC 15589 / NCIMB 2235)</name>
    <dbReference type="NCBI Taxonomy" id="288705"/>
    <lineage>
        <taxon>Bacteria</taxon>
        <taxon>Bacillati</taxon>
        <taxon>Actinomycetota</taxon>
        <taxon>Actinomycetes</taxon>
        <taxon>Micrococcales</taxon>
        <taxon>Micrococcaceae</taxon>
        <taxon>Renibacterium</taxon>
    </lineage>
</organism>
<reference evidence="4" key="1">
    <citation type="journal article" date="2008" name="J. Bacteriol.">
        <title>Genome sequence of the fish pathogen Renibacterium salmoninarum suggests reductive evolution away from an environmental Arthrobacter ancestor.</title>
        <authorList>
            <person name="Wiens G.D."/>
            <person name="Rockey D.D."/>
            <person name="Wu Z."/>
            <person name="Chang J."/>
            <person name="Levy R."/>
            <person name="Crane S."/>
            <person name="Chen D.S."/>
            <person name="Capri G.R."/>
            <person name="Burnett J.R."/>
            <person name="Sudheesh P.S."/>
            <person name="Schipma M.J."/>
            <person name="Burd H."/>
            <person name="Bhattacharyya A."/>
            <person name="Rhodes L.D."/>
            <person name="Kaul R."/>
            <person name="Strom M.S."/>
        </authorList>
    </citation>
    <scope>NUCLEOTIDE SEQUENCE [LARGE SCALE GENOMIC DNA]</scope>
    <source>
        <strain evidence="4">ATCC 33209 / DSM 20767 / JCM 11484 / NBRC 15589 / NCIMB 2235</strain>
    </source>
</reference>
<dbReference type="Gene3D" id="3.20.20.100">
    <property type="entry name" value="NADP-dependent oxidoreductase domain"/>
    <property type="match status" value="1"/>
</dbReference>
<dbReference type="CDD" id="cd19091">
    <property type="entry name" value="AKR_PsAKR"/>
    <property type="match status" value="1"/>
</dbReference>
<evidence type="ECO:0000259" key="2">
    <source>
        <dbReference type="Pfam" id="PF00248"/>
    </source>
</evidence>
<evidence type="ECO:0000313" key="3">
    <source>
        <dbReference type="EMBL" id="ABY22263.1"/>
    </source>
</evidence>
<accession>A9WKZ4</accession>
<dbReference type="InterPro" id="IPR050523">
    <property type="entry name" value="AKR_Detox_Biosynth"/>
</dbReference>
<keyword evidence="4" id="KW-1185">Reference proteome</keyword>
<proteinExistence type="predicted"/>
<feature type="domain" description="NADP-dependent oxidoreductase" evidence="2">
    <location>
        <begin position="31"/>
        <end position="334"/>
    </location>
</feature>
<evidence type="ECO:0000256" key="1">
    <source>
        <dbReference type="ARBA" id="ARBA00023002"/>
    </source>
</evidence>
<protein>
    <submittedName>
        <fullName evidence="3">Oxidoreductase, aldo/keto family</fullName>
    </submittedName>
</protein>
<dbReference type="SUPFAM" id="SSF51430">
    <property type="entry name" value="NAD(P)-linked oxidoreductase"/>
    <property type="match status" value="1"/>
</dbReference>
<name>A9WKZ4_RENSM</name>
<dbReference type="Proteomes" id="UP000002007">
    <property type="component" value="Chromosome"/>
</dbReference>
<dbReference type="KEGG" id="rsa:RSal33209_0513"/>
<dbReference type="InterPro" id="IPR020471">
    <property type="entry name" value="AKR"/>
</dbReference>
<dbReference type="GO" id="GO:0016491">
    <property type="term" value="F:oxidoreductase activity"/>
    <property type="evidence" value="ECO:0007669"/>
    <property type="project" value="UniProtKB-KW"/>
</dbReference>
<keyword evidence="1" id="KW-0560">Oxidoreductase</keyword>
<dbReference type="FunFam" id="3.20.20.100:FF:000004">
    <property type="entry name" value="Oxidoreductase, aldo/keto reductase"/>
    <property type="match status" value="1"/>
</dbReference>
<dbReference type="PROSITE" id="PS00062">
    <property type="entry name" value="ALDOKETO_REDUCTASE_2"/>
    <property type="match status" value="1"/>
</dbReference>
<sequence>MLCLPNGTIYPLRSTMEYHQLGNSGLRVSELGFGAGTFGGIGDLFSAWGANDVAQAREIVDICLDAGVDLFDSADVYSDGASEEILGQAIKGRRDKLLIATKAALPTGNGALDWGTSRRRLIASVDAALGRLGTDYIDLFQLHGYDASTPTEETISALNRLIDAGKIRYIGVSNYPSWQLMKSLDSAEQHGWDRYVSHQVYYSLVGRDYEWDLMPLAASEGVGAIVWSPLGWGRLTGKIRRDTPVPSDSRLPATAKFGPPVNQDILFNTVDVLLEIAAETGKSVPQIALNWILGKPTISSVLIGARNANQLRDNLGATGWRLAADQVERLNAISATNPPYPQFAYHKQEGFRTLNPPL</sequence>
<dbReference type="STRING" id="288705.RSal33209_0513"/>
<dbReference type="Pfam" id="PF00248">
    <property type="entry name" value="Aldo_ket_red"/>
    <property type="match status" value="1"/>
</dbReference>
<dbReference type="EMBL" id="CP000910">
    <property type="protein sequence ID" value="ABY22263.1"/>
    <property type="molecule type" value="Genomic_DNA"/>
</dbReference>
<dbReference type="GO" id="GO:0005829">
    <property type="term" value="C:cytosol"/>
    <property type="evidence" value="ECO:0007669"/>
    <property type="project" value="UniProtKB-ARBA"/>
</dbReference>